<proteinExistence type="predicted"/>
<feature type="region of interest" description="Disordered" evidence="1">
    <location>
        <begin position="1"/>
        <end position="21"/>
    </location>
</feature>
<evidence type="ECO:0000256" key="1">
    <source>
        <dbReference type="SAM" id="MobiDB-lite"/>
    </source>
</evidence>
<dbReference type="GeneID" id="66075006"/>
<sequence length="143" mass="16222">MPVFPKRPERQEKDLQGHPKRKNSHLLLCPCFKECLTVLDDDTLARNELRTTSYYQVNYFRAGLKRSIGSCVATSKHRPSDDDLDGWKAKAKAYDENDHESNAFYHQSLLPAPVRTGGVSHSGPYFPKYKGNPARGGRMITQV</sequence>
<dbReference type="EMBL" id="CM032183">
    <property type="protein sequence ID" value="KAG7095151.1"/>
    <property type="molecule type" value="Genomic_DNA"/>
</dbReference>
<comment type="caution">
    <text evidence="2">The sequence shown here is derived from an EMBL/GenBank/DDBJ whole genome shotgun (WGS) entry which is preliminary data.</text>
</comment>
<evidence type="ECO:0000313" key="2">
    <source>
        <dbReference type="EMBL" id="KAG7095151.1"/>
    </source>
</evidence>
<evidence type="ECO:0000313" key="3">
    <source>
        <dbReference type="Proteomes" id="UP001049176"/>
    </source>
</evidence>
<reference evidence="2" key="1">
    <citation type="journal article" date="2021" name="Genome Biol. Evol.">
        <title>The assembled and annotated genome of the fairy-ring fungus Marasmius oreades.</title>
        <authorList>
            <person name="Hiltunen M."/>
            <person name="Ament-Velasquez S.L."/>
            <person name="Johannesson H."/>
        </authorList>
    </citation>
    <scope>NUCLEOTIDE SEQUENCE</scope>
    <source>
        <strain evidence="2">03SP1</strain>
    </source>
</reference>
<dbReference type="AlphaFoldDB" id="A0A9P7S5M7"/>
<gene>
    <name evidence="2" type="ORF">E1B28_005930</name>
</gene>
<feature type="compositionally biased region" description="Basic and acidic residues" evidence="1">
    <location>
        <begin position="1"/>
        <end position="17"/>
    </location>
</feature>
<dbReference type="RefSeq" id="XP_043011621.1">
    <property type="nucleotide sequence ID" value="XM_043150533.1"/>
</dbReference>
<dbReference type="Proteomes" id="UP001049176">
    <property type="component" value="Chromosome 3"/>
</dbReference>
<keyword evidence="3" id="KW-1185">Reference proteome</keyword>
<name>A0A9P7S5M7_9AGAR</name>
<protein>
    <submittedName>
        <fullName evidence="2">Uncharacterized protein</fullName>
    </submittedName>
</protein>
<organism evidence="2 3">
    <name type="scientific">Marasmius oreades</name>
    <name type="common">fairy-ring Marasmius</name>
    <dbReference type="NCBI Taxonomy" id="181124"/>
    <lineage>
        <taxon>Eukaryota</taxon>
        <taxon>Fungi</taxon>
        <taxon>Dikarya</taxon>
        <taxon>Basidiomycota</taxon>
        <taxon>Agaricomycotina</taxon>
        <taxon>Agaricomycetes</taxon>
        <taxon>Agaricomycetidae</taxon>
        <taxon>Agaricales</taxon>
        <taxon>Marasmiineae</taxon>
        <taxon>Marasmiaceae</taxon>
        <taxon>Marasmius</taxon>
    </lineage>
</organism>
<accession>A0A9P7S5M7</accession>
<dbReference type="KEGG" id="more:E1B28_005930"/>